<dbReference type="AlphaFoldDB" id="A0A2G5EQP9"/>
<dbReference type="InParanoid" id="A0A2G5EQP9"/>
<accession>A0A2G5EQP9</accession>
<dbReference type="EMBL" id="KZ305022">
    <property type="protein sequence ID" value="PIA58049.1"/>
    <property type="molecule type" value="Genomic_DNA"/>
</dbReference>
<dbReference type="PANTHER" id="PTHR35546:SF130">
    <property type="entry name" value="EXPRESSED PROTEIN"/>
    <property type="match status" value="1"/>
</dbReference>
<dbReference type="InterPro" id="IPR001810">
    <property type="entry name" value="F-box_dom"/>
</dbReference>
<gene>
    <name evidence="3" type="ORF">AQUCO_00500164v1</name>
</gene>
<feature type="domain" description="F-box protein At3g26010-like beta-propeller" evidence="2">
    <location>
        <begin position="121"/>
        <end position="362"/>
    </location>
</feature>
<dbReference type="InterPro" id="IPR055290">
    <property type="entry name" value="At3g26010-like"/>
</dbReference>
<dbReference type="CDD" id="cd22157">
    <property type="entry name" value="F-box_AtFBW1-like"/>
    <property type="match status" value="1"/>
</dbReference>
<evidence type="ECO:0000313" key="3">
    <source>
        <dbReference type="EMBL" id="PIA58049.1"/>
    </source>
</evidence>
<evidence type="ECO:0000313" key="4">
    <source>
        <dbReference type="Proteomes" id="UP000230069"/>
    </source>
</evidence>
<evidence type="ECO:0008006" key="5">
    <source>
        <dbReference type="Google" id="ProtNLM"/>
    </source>
</evidence>
<feature type="domain" description="F-box" evidence="1">
    <location>
        <begin position="27"/>
        <end position="62"/>
    </location>
</feature>
<dbReference type="InterPro" id="IPR056592">
    <property type="entry name" value="Beta-prop_At3g26010-like"/>
</dbReference>
<dbReference type="OrthoDB" id="626202at2759"/>
<dbReference type="SUPFAM" id="SSF81383">
    <property type="entry name" value="F-box domain"/>
    <property type="match status" value="1"/>
</dbReference>
<evidence type="ECO:0000259" key="1">
    <source>
        <dbReference type="Pfam" id="PF00646"/>
    </source>
</evidence>
<dbReference type="Pfam" id="PF00646">
    <property type="entry name" value="F-box"/>
    <property type="match status" value="1"/>
</dbReference>
<proteinExistence type="predicted"/>
<dbReference type="InterPro" id="IPR036047">
    <property type="entry name" value="F-box-like_dom_sf"/>
</dbReference>
<dbReference type="PANTHER" id="PTHR35546">
    <property type="entry name" value="F-BOX PROTEIN INTERACTION DOMAIN PROTEIN-RELATED"/>
    <property type="match status" value="1"/>
</dbReference>
<keyword evidence="4" id="KW-1185">Reference proteome</keyword>
<evidence type="ECO:0000259" key="2">
    <source>
        <dbReference type="Pfam" id="PF24750"/>
    </source>
</evidence>
<reference evidence="3 4" key="1">
    <citation type="submission" date="2017-09" db="EMBL/GenBank/DDBJ databases">
        <title>WGS assembly of Aquilegia coerulea Goldsmith.</title>
        <authorList>
            <person name="Hodges S."/>
            <person name="Kramer E."/>
            <person name="Nordborg M."/>
            <person name="Tomkins J."/>
            <person name="Borevitz J."/>
            <person name="Derieg N."/>
            <person name="Yan J."/>
            <person name="Mihaltcheva S."/>
            <person name="Hayes R.D."/>
            <person name="Rokhsar D."/>
        </authorList>
    </citation>
    <scope>NUCLEOTIDE SEQUENCE [LARGE SCALE GENOMIC DNA]</scope>
    <source>
        <strain evidence="4">cv. Goldsmith</strain>
    </source>
</reference>
<organism evidence="3 4">
    <name type="scientific">Aquilegia coerulea</name>
    <name type="common">Rocky mountain columbine</name>
    <dbReference type="NCBI Taxonomy" id="218851"/>
    <lineage>
        <taxon>Eukaryota</taxon>
        <taxon>Viridiplantae</taxon>
        <taxon>Streptophyta</taxon>
        <taxon>Embryophyta</taxon>
        <taxon>Tracheophyta</taxon>
        <taxon>Spermatophyta</taxon>
        <taxon>Magnoliopsida</taxon>
        <taxon>Ranunculales</taxon>
        <taxon>Ranunculaceae</taxon>
        <taxon>Thalictroideae</taxon>
        <taxon>Aquilegia</taxon>
    </lineage>
</organism>
<sequence>MNARDSWKLRRCDVASSEEVKDKFSNDDIAIEILSRLSIASVMELKCVCKRWCEILSSPSFRSAHFQRSARSICGIFVQATIRCLCCEKCYDYAAVYYASVGKEGPYETTKKILDFLPEKVVVLASSNGVLFCRTIFEEYNYEHLFDRTMITDDRKHVVLYVCNPITKEWTALKPRGRFRNDCCYGFSYNPLGSSVTNPGFEVVMVQPSPRIYSSKTGKWRTSNEVCTLSKRLHLHHGCFTNGVFYWRTSDHSILTFDLKQERSQVIRLPGHMMTGKGGLCLGVSEGNLHYINFNMLELLVWVLEMDALEPKWALKHSKPLVEIDDAYKSQNYIMYPYGFHDDIVFLRVHWYLCTYNIKTGKMEDALFSFCNLQRFPRDTSYRDSLQQELKSSPSKRLNWKITLVREIGTYILTSSQFSFKYILFTRMTNLRVLYEMDDFFFFL</sequence>
<dbReference type="STRING" id="218851.A0A2G5EQP9"/>
<dbReference type="Pfam" id="PF24750">
    <property type="entry name" value="b-prop_At3g26010-like"/>
    <property type="match status" value="1"/>
</dbReference>
<dbReference type="Proteomes" id="UP000230069">
    <property type="component" value="Unassembled WGS sequence"/>
</dbReference>
<protein>
    <recommendedName>
        <fullName evidence="5">F-box domain-containing protein</fullName>
    </recommendedName>
</protein>
<dbReference type="FunCoup" id="A0A2G5EQP9">
    <property type="interactions" value="1300"/>
</dbReference>
<name>A0A2G5EQP9_AQUCA</name>
<dbReference type="Gene3D" id="1.20.1280.50">
    <property type="match status" value="1"/>
</dbReference>